<keyword evidence="2" id="KW-0472">Membrane</keyword>
<reference evidence="4" key="1">
    <citation type="submission" date="2021-01" db="EMBL/GenBank/DDBJ databases">
        <authorList>
            <person name="Corre E."/>
            <person name="Pelletier E."/>
            <person name="Niang G."/>
            <person name="Scheremetjew M."/>
            <person name="Finn R."/>
            <person name="Kale V."/>
            <person name="Holt S."/>
            <person name="Cochrane G."/>
            <person name="Meng A."/>
            <person name="Brown T."/>
            <person name="Cohen L."/>
        </authorList>
    </citation>
    <scope>NUCLEOTIDE SEQUENCE</scope>
    <source>
        <strain evidence="4">CCAP 1951/1</strain>
    </source>
</reference>
<feature type="region of interest" description="Disordered" evidence="1">
    <location>
        <begin position="136"/>
        <end position="166"/>
    </location>
</feature>
<evidence type="ECO:0000256" key="2">
    <source>
        <dbReference type="SAM" id="Phobius"/>
    </source>
</evidence>
<feature type="domain" description="J" evidence="3">
    <location>
        <begin position="15"/>
        <end position="79"/>
    </location>
</feature>
<dbReference type="PROSITE" id="PS50076">
    <property type="entry name" value="DNAJ_2"/>
    <property type="match status" value="1"/>
</dbReference>
<dbReference type="Pfam" id="PF00226">
    <property type="entry name" value="DnaJ"/>
    <property type="match status" value="1"/>
</dbReference>
<evidence type="ECO:0000256" key="1">
    <source>
        <dbReference type="SAM" id="MobiDB-lite"/>
    </source>
</evidence>
<dbReference type="CDD" id="cd06257">
    <property type="entry name" value="DnaJ"/>
    <property type="match status" value="1"/>
</dbReference>
<keyword evidence="2" id="KW-1133">Transmembrane helix</keyword>
<dbReference type="InterPro" id="IPR036869">
    <property type="entry name" value="J_dom_sf"/>
</dbReference>
<name>A0A7S1L3B4_NEODS</name>
<dbReference type="GO" id="GO:0030544">
    <property type="term" value="F:Hsp70 protein binding"/>
    <property type="evidence" value="ECO:0007669"/>
    <property type="project" value="TreeGrafter"/>
</dbReference>
<dbReference type="PANTHER" id="PTHR43908">
    <property type="entry name" value="AT29763P-RELATED"/>
    <property type="match status" value="1"/>
</dbReference>
<dbReference type="SUPFAM" id="SSF81995">
    <property type="entry name" value="beta-sandwich domain of Sec23/24"/>
    <property type="match status" value="1"/>
</dbReference>
<dbReference type="InterPro" id="IPR051100">
    <property type="entry name" value="DnaJ_subfamily_B/C"/>
</dbReference>
<proteinExistence type="predicted"/>
<accession>A0A7S1L3B4</accession>
<dbReference type="SUPFAM" id="SSF46565">
    <property type="entry name" value="Chaperone J-domain"/>
    <property type="match status" value="1"/>
</dbReference>
<dbReference type="InterPro" id="IPR001623">
    <property type="entry name" value="DnaJ_domain"/>
</dbReference>
<dbReference type="GO" id="GO:0071218">
    <property type="term" value="P:cellular response to misfolded protein"/>
    <property type="evidence" value="ECO:0007669"/>
    <property type="project" value="TreeGrafter"/>
</dbReference>
<dbReference type="PRINTS" id="PR00625">
    <property type="entry name" value="JDOMAIN"/>
</dbReference>
<dbReference type="AlphaFoldDB" id="A0A7S1L3B4"/>
<gene>
    <name evidence="4" type="ORF">NDES1114_LOCUS3086</name>
</gene>
<organism evidence="4">
    <name type="scientific">Neobodo designis</name>
    <name type="common">Flagellated protozoan</name>
    <name type="synonym">Bodo designis</name>
    <dbReference type="NCBI Taxonomy" id="312471"/>
    <lineage>
        <taxon>Eukaryota</taxon>
        <taxon>Discoba</taxon>
        <taxon>Euglenozoa</taxon>
        <taxon>Kinetoplastea</taxon>
        <taxon>Metakinetoplastina</taxon>
        <taxon>Neobodonida</taxon>
        <taxon>Neobodo</taxon>
    </lineage>
</organism>
<evidence type="ECO:0000313" key="4">
    <source>
        <dbReference type="EMBL" id="CAD9093432.1"/>
    </source>
</evidence>
<feature type="region of interest" description="Disordered" evidence="1">
    <location>
        <begin position="85"/>
        <end position="110"/>
    </location>
</feature>
<dbReference type="SMART" id="SM00271">
    <property type="entry name" value="DnaJ"/>
    <property type="match status" value="1"/>
</dbReference>
<dbReference type="EMBL" id="HBGF01004468">
    <property type="protein sequence ID" value="CAD9093432.1"/>
    <property type="molecule type" value="Transcribed_RNA"/>
</dbReference>
<evidence type="ECO:0000259" key="3">
    <source>
        <dbReference type="PROSITE" id="PS50076"/>
    </source>
</evidence>
<sequence length="318" mass="35664">MQGSDVIRRVMASKDHYVTLGVSKQATADEISKAYKKLSLLLHPDKCTHPEAADAFKKVSQAKTVLSNPSLREAYVRYGDAGVQARESGNDPAAAAAAERQRQRYGGGGGGGAHYMNEADLFEELFGSLFGATPRQRAYQQQQRRQQQYQQQQYQQRRQPGQQQQGGGDVNLGFFMIVPLLLFIAMNFALSMGGNNSSSFGGGASDSWGGRRGGVEDTFTLSRDPRRGFTVARHVEQVPEVDDVRVNYFVKGDFNEMLRRRRLSTRSVELHVVRLARDSLGRRCRAELQSWQQLPTRSVTNRPQVCKDYDKLRHVPHV</sequence>
<dbReference type="GO" id="GO:0005789">
    <property type="term" value="C:endoplasmic reticulum membrane"/>
    <property type="evidence" value="ECO:0007669"/>
    <property type="project" value="TreeGrafter"/>
</dbReference>
<feature type="transmembrane region" description="Helical" evidence="2">
    <location>
        <begin position="172"/>
        <end position="190"/>
    </location>
</feature>
<protein>
    <recommendedName>
        <fullName evidence="3">J domain-containing protein</fullName>
    </recommendedName>
</protein>
<keyword evidence="2" id="KW-0812">Transmembrane</keyword>
<feature type="compositionally biased region" description="Low complexity" evidence="1">
    <location>
        <begin position="136"/>
        <end position="163"/>
    </location>
</feature>
<dbReference type="PANTHER" id="PTHR43908:SF3">
    <property type="entry name" value="AT29763P-RELATED"/>
    <property type="match status" value="1"/>
</dbReference>
<dbReference type="Gene3D" id="1.10.287.110">
    <property type="entry name" value="DnaJ domain"/>
    <property type="match status" value="1"/>
</dbReference>